<proteinExistence type="predicted"/>
<dbReference type="Pfam" id="PF01642">
    <property type="entry name" value="MM_CoA_mutase"/>
    <property type="match status" value="1"/>
</dbReference>
<gene>
    <name evidence="2" type="ORF">BFP71_02275</name>
</gene>
<evidence type="ECO:0000313" key="2">
    <source>
        <dbReference type="EMBL" id="OEK06519.1"/>
    </source>
</evidence>
<dbReference type="InterPro" id="IPR016176">
    <property type="entry name" value="Cbl-dep_enz_cat"/>
</dbReference>
<sequence length="381" mass="42897">MEMNKRLFADFKSQSPEEWKEKLIVDLKGKSFDDLRWENHGITGKPFYTSNDLPPVIPQLSKEHPNTEAFGHRFWVNYQFIPVNNEKEANQKALLALQNGADGLLFELDSLADLEILFKDIELIYCHVSFRSESLSTEEIFNHYHSYLSNSAIDLNKLNGFVDGQGFHIQDIVTGLKTITLKTSAQTENYSKQIALLLGEVIDIIDHKQLEAADFFNMLSIQTHLTNDYFGEIAKHRALRLAVLKLAKTYGLEIEEPMLVSLSPQWSSEIDDPHSFMLHASTQAMAAIIGGTDGLIVNPFYKVFDKNSALAERMSRNISTILKEESYLAKNVDPSAGSYYLESMTKSLTDESIELLKSIEAKGGLSQLDLASFVESKTATV</sequence>
<feature type="domain" description="Methylmalonyl-CoA mutase alpha/beta chain catalytic" evidence="1">
    <location>
        <begin position="207"/>
        <end position="367"/>
    </location>
</feature>
<reference evidence="2 3" key="1">
    <citation type="submission" date="2016-08" db="EMBL/GenBank/DDBJ databases">
        <title>Draft genome of Fabibacter sp. strain SK-8.</title>
        <authorList>
            <person name="Wong S.-K."/>
            <person name="Hamasaki K."/>
            <person name="Yoshizawa S."/>
        </authorList>
    </citation>
    <scope>NUCLEOTIDE SEQUENCE [LARGE SCALE GENOMIC DNA]</scope>
    <source>
        <strain evidence="2 3">SK-8</strain>
    </source>
</reference>
<organism evidence="2 3">
    <name type="scientific">Roseivirga misakiensis</name>
    <dbReference type="NCBI Taxonomy" id="1563681"/>
    <lineage>
        <taxon>Bacteria</taxon>
        <taxon>Pseudomonadati</taxon>
        <taxon>Bacteroidota</taxon>
        <taxon>Cytophagia</taxon>
        <taxon>Cytophagales</taxon>
        <taxon>Roseivirgaceae</taxon>
        <taxon>Roseivirga</taxon>
    </lineage>
</organism>
<dbReference type="Proteomes" id="UP000095552">
    <property type="component" value="Unassembled WGS sequence"/>
</dbReference>
<dbReference type="STRING" id="1563681.BFP71_02275"/>
<dbReference type="Gene3D" id="3.20.20.240">
    <property type="entry name" value="Methylmalonyl-CoA mutase"/>
    <property type="match status" value="2"/>
</dbReference>
<evidence type="ECO:0000259" key="1">
    <source>
        <dbReference type="Pfam" id="PF01642"/>
    </source>
</evidence>
<dbReference type="AlphaFoldDB" id="A0A1E5T576"/>
<dbReference type="EMBL" id="MDGQ01000003">
    <property type="protein sequence ID" value="OEK06519.1"/>
    <property type="molecule type" value="Genomic_DNA"/>
</dbReference>
<name>A0A1E5T576_9BACT</name>
<dbReference type="GO" id="GO:0016866">
    <property type="term" value="F:intramolecular transferase activity"/>
    <property type="evidence" value="ECO:0007669"/>
    <property type="project" value="InterPro"/>
</dbReference>
<dbReference type="InterPro" id="IPR006099">
    <property type="entry name" value="MeMalonylCoA_mutase_a/b_cat"/>
</dbReference>
<accession>A0A1E5T576</accession>
<dbReference type="OrthoDB" id="9762378at2"/>
<evidence type="ECO:0000313" key="3">
    <source>
        <dbReference type="Proteomes" id="UP000095552"/>
    </source>
</evidence>
<dbReference type="PANTHER" id="PTHR48101">
    <property type="entry name" value="METHYLMALONYL-COA MUTASE, MITOCHONDRIAL-RELATED"/>
    <property type="match status" value="1"/>
</dbReference>
<protein>
    <recommendedName>
        <fullName evidence="1">Methylmalonyl-CoA mutase alpha/beta chain catalytic domain-containing protein</fullName>
    </recommendedName>
</protein>
<comment type="caution">
    <text evidence="2">The sequence shown here is derived from an EMBL/GenBank/DDBJ whole genome shotgun (WGS) entry which is preliminary data.</text>
</comment>
<keyword evidence="3" id="KW-1185">Reference proteome</keyword>
<dbReference type="SUPFAM" id="SSF51703">
    <property type="entry name" value="Cobalamin (vitamin B12)-dependent enzymes"/>
    <property type="match status" value="1"/>
</dbReference>
<dbReference type="PANTHER" id="PTHR48101:SF1">
    <property type="entry name" value="METHYLMALONYL-COA MUTASE, LARGE SUBUNIT"/>
    <property type="match status" value="1"/>
</dbReference>
<dbReference type="GO" id="GO:0031419">
    <property type="term" value="F:cobalamin binding"/>
    <property type="evidence" value="ECO:0007669"/>
    <property type="project" value="InterPro"/>
</dbReference>